<name>Q9KDD1_HALH5</name>
<reference evidence="3 4" key="1">
    <citation type="journal article" date="2000" name="Nucleic Acids Res.">
        <title>Complete genome sequence of the alkaliphilic bacterium Bacillus halodurans and genomic sequence comparison with Bacillus subtilis.</title>
        <authorList>
            <person name="Takami H."/>
            <person name="Nakasone K."/>
            <person name="Takaki Y."/>
            <person name="Maeno G."/>
            <person name="Sasaki R."/>
            <person name="Masui N."/>
            <person name="Fuji F."/>
            <person name="Hirama C."/>
            <person name="Nakamura Y."/>
            <person name="Ogasawara N."/>
            <person name="Kuhara S."/>
            <person name="Horikoshi K."/>
        </authorList>
    </citation>
    <scope>NUCLEOTIDE SEQUENCE [LARGE SCALE GENOMIC DNA]</scope>
    <source>
        <strain evidence="4">ATCC BAA-125 / DSM 18197 / FERM 7344 / JCM 9153 / C-125</strain>
    </source>
</reference>
<gene>
    <name evidence="3" type="ordered locus">BH1282</name>
</gene>
<keyword evidence="1" id="KW-0732">Signal</keyword>
<evidence type="ECO:0000313" key="3">
    <source>
        <dbReference type="EMBL" id="BAB05001.1"/>
    </source>
</evidence>
<dbReference type="EMBL" id="BA000004">
    <property type="protein sequence ID" value="BAB05001.1"/>
    <property type="molecule type" value="Genomic_DNA"/>
</dbReference>
<evidence type="ECO:0000313" key="4">
    <source>
        <dbReference type="Proteomes" id="UP000001258"/>
    </source>
</evidence>
<proteinExistence type="predicted"/>
<dbReference type="OrthoDB" id="9783299at2"/>
<dbReference type="KEGG" id="bha:BH1282"/>
<feature type="signal peptide" evidence="1">
    <location>
        <begin position="1"/>
        <end position="22"/>
    </location>
</feature>
<dbReference type="InterPro" id="IPR025510">
    <property type="entry name" value="DUF4397"/>
</dbReference>
<evidence type="ECO:0000256" key="1">
    <source>
        <dbReference type="SAM" id="SignalP"/>
    </source>
</evidence>
<dbReference type="AlphaFoldDB" id="Q9KDD1"/>
<organism evidence="3 4">
    <name type="scientific">Halalkalibacterium halodurans (strain ATCC BAA-125 / DSM 18197 / FERM 7344 / JCM 9153 / C-125)</name>
    <name type="common">Bacillus halodurans</name>
    <dbReference type="NCBI Taxonomy" id="272558"/>
    <lineage>
        <taxon>Bacteria</taxon>
        <taxon>Bacillati</taxon>
        <taxon>Bacillota</taxon>
        <taxon>Bacilli</taxon>
        <taxon>Bacillales</taxon>
        <taxon>Bacillaceae</taxon>
        <taxon>Halalkalibacterium (ex Joshi et al. 2022)</taxon>
    </lineage>
</organism>
<feature type="chain" id="PRO_5039724304" evidence="1">
    <location>
        <begin position="23"/>
        <end position="222"/>
    </location>
</feature>
<dbReference type="eggNOG" id="COG1404">
    <property type="taxonomic scope" value="Bacteria"/>
</dbReference>
<keyword evidence="4" id="KW-1185">Reference proteome</keyword>
<dbReference type="RefSeq" id="WP_010897450.1">
    <property type="nucleotide sequence ID" value="NC_002570.2"/>
</dbReference>
<dbReference type="STRING" id="272558.gene:10727176"/>
<dbReference type="PIR" id="B83810">
    <property type="entry name" value="B83810"/>
</dbReference>
<sequence>MIKRGFVVLVLMAAMFSNPAFVQAQQQAHVRVLHASPDAPPVDVYIDGKKQMEGVPFKQTSSYFNVPAGDHMITIFAAGDDPAETPVIEETLLVEAGKNYTAAVVDEVDAIHLVVLEDEQEVNRGGAAKLRAVHLSPDTPAVQLHLSAANVDMPSLSFENASRYIDLPAGAYDLDIRMIETDDVATEGNRLQVKEGTAYTAIVVGLQRGEPEFEVVLLTDTK</sequence>
<dbReference type="HOGENOM" id="CLU_069060_1_0_9"/>
<dbReference type="Pfam" id="PF14344">
    <property type="entry name" value="DUF4397"/>
    <property type="match status" value="2"/>
</dbReference>
<protein>
    <submittedName>
        <fullName evidence="3">BH1282 protein</fullName>
    </submittedName>
</protein>
<accession>Q9KDD1</accession>
<dbReference type="GeneID" id="87596905"/>
<feature type="domain" description="DUF4397" evidence="2">
    <location>
        <begin position="28"/>
        <end position="144"/>
    </location>
</feature>
<evidence type="ECO:0000259" key="2">
    <source>
        <dbReference type="Pfam" id="PF14344"/>
    </source>
</evidence>
<feature type="domain" description="DUF4397" evidence="2">
    <location>
        <begin position="153"/>
        <end position="221"/>
    </location>
</feature>
<dbReference type="Proteomes" id="UP000001258">
    <property type="component" value="Chromosome"/>
</dbReference>